<dbReference type="Proteomes" id="UP001146793">
    <property type="component" value="Unassembled WGS sequence"/>
</dbReference>
<evidence type="ECO:0000256" key="2">
    <source>
        <dbReference type="SAM" id="MobiDB-lite"/>
    </source>
</evidence>
<organism evidence="3 4">
    <name type="scientific">Anaeramoeba flamelloides</name>
    <dbReference type="NCBI Taxonomy" id="1746091"/>
    <lineage>
        <taxon>Eukaryota</taxon>
        <taxon>Metamonada</taxon>
        <taxon>Anaeramoebidae</taxon>
        <taxon>Anaeramoeba</taxon>
    </lineage>
</organism>
<feature type="coiled-coil region" evidence="1">
    <location>
        <begin position="1"/>
        <end position="175"/>
    </location>
</feature>
<name>A0AAV7ZEC9_9EUKA</name>
<feature type="region of interest" description="Disordered" evidence="2">
    <location>
        <begin position="256"/>
        <end position="280"/>
    </location>
</feature>
<gene>
    <name evidence="3" type="ORF">M0812_15598</name>
</gene>
<accession>A0AAV7ZEC9</accession>
<feature type="compositionally biased region" description="Low complexity" evidence="2">
    <location>
        <begin position="385"/>
        <end position="397"/>
    </location>
</feature>
<dbReference type="EMBL" id="JANTQA010000032">
    <property type="protein sequence ID" value="KAJ3439565.1"/>
    <property type="molecule type" value="Genomic_DNA"/>
</dbReference>
<evidence type="ECO:0000256" key="1">
    <source>
        <dbReference type="SAM" id="Coils"/>
    </source>
</evidence>
<evidence type="ECO:0000313" key="3">
    <source>
        <dbReference type="EMBL" id="KAJ3439565.1"/>
    </source>
</evidence>
<proteinExistence type="predicted"/>
<feature type="region of interest" description="Disordered" evidence="2">
    <location>
        <begin position="384"/>
        <end position="410"/>
    </location>
</feature>
<reference evidence="3" key="1">
    <citation type="submission" date="2022-08" db="EMBL/GenBank/DDBJ databases">
        <title>Novel sulphate-reducing endosymbionts in the free-living metamonad Anaeramoeba.</title>
        <authorList>
            <person name="Jerlstrom-Hultqvist J."/>
            <person name="Cepicka I."/>
            <person name="Gallot-Lavallee L."/>
            <person name="Salas-Leiva D."/>
            <person name="Curtis B.A."/>
            <person name="Zahonova K."/>
            <person name="Pipaliya S."/>
            <person name="Dacks J."/>
            <person name="Roger A.J."/>
        </authorList>
    </citation>
    <scope>NUCLEOTIDE SEQUENCE</scope>
    <source>
        <strain evidence="3">Busselton2</strain>
    </source>
</reference>
<feature type="region of interest" description="Disordered" evidence="2">
    <location>
        <begin position="301"/>
        <end position="328"/>
    </location>
</feature>
<protein>
    <submittedName>
        <fullName evidence="3">Uncharacterized protein</fullName>
    </submittedName>
</protein>
<evidence type="ECO:0000313" key="4">
    <source>
        <dbReference type="Proteomes" id="UP001146793"/>
    </source>
</evidence>
<keyword evidence="1" id="KW-0175">Coiled coil</keyword>
<comment type="caution">
    <text evidence="3">The sequence shown here is derived from an EMBL/GenBank/DDBJ whole genome shotgun (WGS) entry which is preliminary data.</text>
</comment>
<dbReference type="AlphaFoldDB" id="A0AAV7ZEC9"/>
<feature type="compositionally biased region" description="Polar residues" evidence="2">
    <location>
        <begin position="301"/>
        <end position="312"/>
    </location>
</feature>
<feature type="compositionally biased region" description="Basic and acidic residues" evidence="2">
    <location>
        <begin position="267"/>
        <end position="280"/>
    </location>
</feature>
<sequence>MNDFIQELHDLENELQEAAEYGQKLLTTKKELTSQRNDLETILLDLKQKIKEEKKTFKEEYKLYKTNKNVILQKLQKSEQTKEILKKENQILHDQIVDLESNKQSSLESKKEIEVLKGQTELLKMQLSERNNKFLKRNEKYEKTKKKLEEKRMRKEKIQKKIESQRQYLEQLGNEQTKAAQGYEENQKGILDLNMQKIENYKMFEKQLQEQKDTYYQTKTGRIEKAKQVYQNQLVILEKYSQAFLDELNRLKKLRRQSRNGKLPPQDNKKECEGKENQKKKEQVIKGNLFDEIQQKYTEQSRLLSGKGSTTFEKQKNSKKAQARKNKQDFKKLAQIQTDFWNEINQDVFDTINKNNLFYKKFQIGDLKETKSLDFWEEMAGIFPSSSSDSENNSKSDPGAGTETYTSTGSDTDTNLNYYFEYSFSSDSELSSSDNDSENSKKKKNMVSNLKELPMDAIYFWLMIRCKSTQYQLNHNFKFKISGEIGTKVMQEWYNAVLMNMEFHRWGSWVVKKVENHYTPNVDKHFLDKAQKNISKTKSSPSLLQKRNSKRFFLKKKQSD</sequence>